<evidence type="ECO:0000313" key="3">
    <source>
        <dbReference type="Proteomes" id="UP001597373"/>
    </source>
</evidence>
<feature type="transmembrane region" description="Helical" evidence="1">
    <location>
        <begin position="84"/>
        <end position="106"/>
    </location>
</feature>
<evidence type="ECO:0000313" key="2">
    <source>
        <dbReference type="EMBL" id="MFD2261224.1"/>
    </source>
</evidence>
<reference evidence="3" key="1">
    <citation type="journal article" date="2019" name="Int. J. Syst. Evol. Microbiol.">
        <title>The Global Catalogue of Microorganisms (GCM) 10K type strain sequencing project: providing services to taxonomists for standard genome sequencing and annotation.</title>
        <authorList>
            <consortium name="The Broad Institute Genomics Platform"/>
            <consortium name="The Broad Institute Genome Sequencing Center for Infectious Disease"/>
            <person name="Wu L."/>
            <person name="Ma J."/>
        </authorList>
    </citation>
    <scope>NUCLEOTIDE SEQUENCE [LARGE SCALE GENOMIC DNA]</scope>
    <source>
        <strain evidence="3">KCTC 23707</strain>
    </source>
</reference>
<evidence type="ECO:0008006" key="4">
    <source>
        <dbReference type="Google" id="ProtNLM"/>
    </source>
</evidence>
<dbReference type="InterPro" id="IPR052348">
    <property type="entry name" value="Metallopeptidase_M50B"/>
</dbReference>
<keyword evidence="1" id="KW-0472">Membrane</keyword>
<feature type="transmembrane region" description="Helical" evidence="1">
    <location>
        <begin position="12"/>
        <end position="33"/>
    </location>
</feature>
<keyword evidence="3" id="KW-1185">Reference proteome</keyword>
<organism evidence="2 3">
    <name type="scientific">Chelativorans composti</name>
    <dbReference type="NCBI Taxonomy" id="768533"/>
    <lineage>
        <taxon>Bacteria</taxon>
        <taxon>Pseudomonadati</taxon>
        <taxon>Pseudomonadota</taxon>
        <taxon>Alphaproteobacteria</taxon>
        <taxon>Hyphomicrobiales</taxon>
        <taxon>Phyllobacteriaceae</taxon>
        <taxon>Chelativorans</taxon>
    </lineage>
</organism>
<dbReference type="RefSeq" id="WP_345099794.1">
    <property type="nucleotide sequence ID" value="NZ_BAABGS010000071.1"/>
</dbReference>
<keyword evidence="1" id="KW-0812">Transmembrane</keyword>
<keyword evidence="1" id="KW-1133">Transmembrane helix</keyword>
<feature type="transmembrane region" description="Helical" evidence="1">
    <location>
        <begin position="136"/>
        <end position="160"/>
    </location>
</feature>
<comment type="caution">
    <text evidence="2">The sequence shown here is derived from an EMBL/GenBank/DDBJ whole genome shotgun (WGS) entry which is preliminary data.</text>
</comment>
<sequence length="202" mass="22029">MNLLQDITIGAFVSRLVAMVLYSGVLGFLLAILARLLGDPRPKFDGRLTLNPFAHMAPSGVLLATLFGMGWIRPMRYDGSKNRWGKPGVLLVLLGGLLLSLLTLPLVDILRRVLVNLLPLSIANIVIYVLMHYQQIAVGTAALNLLPLPGLVCGAIWPVLRPDREKRIMRKEPVMLAVVAAAIVAGFISNPASWLLPYFSSL</sequence>
<gene>
    <name evidence="2" type="ORF">ACFSMZ_15850</name>
</gene>
<name>A0ABW5DMP4_9HYPH</name>
<feature type="transmembrane region" description="Helical" evidence="1">
    <location>
        <begin position="113"/>
        <end position="130"/>
    </location>
</feature>
<protein>
    <recommendedName>
        <fullName evidence="4">Peptidase M50</fullName>
    </recommendedName>
</protein>
<feature type="transmembrane region" description="Helical" evidence="1">
    <location>
        <begin position="172"/>
        <end position="196"/>
    </location>
</feature>
<proteinExistence type="predicted"/>
<dbReference type="EMBL" id="JBHUIR010000062">
    <property type="protein sequence ID" value="MFD2261224.1"/>
    <property type="molecule type" value="Genomic_DNA"/>
</dbReference>
<evidence type="ECO:0000256" key="1">
    <source>
        <dbReference type="SAM" id="Phobius"/>
    </source>
</evidence>
<accession>A0ABW5DMP4</accession>
<dbReference type="PANTHER" id="PTHR35864">
    <property type="entry name" value="ZINC METALLOPROTEASE MJ0611-RELATED"/>
    <property type="match status" value="1"/>
</dbReference>
<dbReference type="PANTHER" id="PTHR35864:SF1">
    <property type="entry name" value="ZINC METALLOPROTEASE YWHC-RELATED"/>
    <property type="match status" value="1"/>
</dbReference>
<feature type="transmembrane region" description="Helical" evidence="1">
    <location>
        <begin position="53"/>
        <end position="72"/>
    </location>
</feature>
<dbReference type="Proteomes" id="UP001597373">
    <property type="component" value="Unassembled WGS sequence"/>
</dbReference>